<keyword evidence="5 8" id="KW-0472">Membrane</keyword>
<evidence type="ECO:0000256" key="2">
    <source>
        <dbReference type="ARBA" id="ARBA00022692"/>
    </source>
</evidence>
<dbReference type="AlphaFoldDB" id="A0A9P6U6F7"/>
<proteinExistence type="predicted"/>
<accession>A0A9P6U6F7</accession>
<evidence type="ECO:0000256" key="6">
    <source>
        <dbReference type="ARBA" id="ARBA00023180"/>
    </source>
</evidence>
<dbReference type="SMART" id="SM00321">
    <property type="entry name" value="WSC"/>
    <property type="match status" value="1"/>
</dbReference>
<feature type="compositionally biased region" description="Low complexity" evidence="7">
    <location>
        <begin position="166"/>
        <end position="178"/>
    </location>
</feature>
<evidence type="ECO:0000256" key="7">
    <source>
        <dbReference type="SAM" id="MobiDB-lite"/>
    </source>
</evidence>
<evidence type="ECO:0000259" key="9">
    <source>
        <dbReference type="PROSITE" id="PS51212"/>
    </source>
</evidence>
<dbReference type="InterPro" id="IPR051836">
    <property type="entry name" value="Kremen_rcpt"/>
</dbReference>
<dbReference type="PROSITE" id="PS51212">
    <property type="entry name" value="WSC"/>
    <property type="match status" value="1"/>
</dbReference>
<evidence type="ECO:0000313" key="11">
    <source>
        <dbReference type="Proteomes" id="UP000726737"/>
    </source>
</evidence>
<feature type="compositionally biased region" description="Basic and acidic residues" evidence="7">
    <location>
        <begin position="126"/>
        <end position="136"/>
    </location>
</feature>
<evidence type="ECO:0000256" key="4">
    <source>
        <dbReference type="ARBA" id="ARBA00022989"/>
    </source>
</evidence>
<sequence length="419" mass="45672">MNQLVQGQIPVGCFQSQPDSSTELDGIKSYQDIFMSHGACTNFCKSNGAVYAITLEGSTCRCSNAPPLTSNKVDDSKCNKPCTGYPPEKCGGTSSQALATVLLIGSSIGIPVVPPTVSDAGNPPKDTNEGNKDNNKNNKNNNGNNMSNNGSNSGVIDGGKSLSTNSPDDAGSRSSGPSAGAIAASIMAILGFGALFAFAVVFSRRRRQRRAQAAWTENMFLPSSLVHCSNDGKHRDLDYVRSSPINHSNNVSQQGYFPSNSVNLHYPPPPALHPRQGGPMHIQQPSYPPPMMGTRYNNMCAPYQPFPLPPLLTRQQTAFEQQQHADLNYKESVLASPTCTTFSRGPQSLQQPTFPDIQDLEYDHEHDQNRQERILSHPSVRTLRAARRGNSQREREPMETYTSRVRRANSDGSYYKSDS</sequence>
<evidence type="ECO:0000313" key="10">
    <source>
        <dbReference type="EMBL" id="KAG0261711.1"/>
    </source>
</evidence>
<dbReference type="InterPro" id="IPR002889">
    <property type="entry name" value="WSC_carb-bd"/>
</dbReference>
<organism evidence="10 11">
    <name type="scientific">Mortierella polycephala</name>
    <dbReference type="NCBI Taxonomy" id="41804"/>
    <lineage>
        <taxon>Eukaryota</taxon>
        <taxon>Fungi</taxon>
        <taxon>Fungi incertae sedis</taxon>
        <taxon>Mucoromycota</taxon>
        <taxon>Mortierellomycotina</taxon>
        <taxon>Mortierellomycetes</taxon>
        <taxon>Mortierellales</taxon>
        <taxon>Mortierellaceae</taxon>
        <taxon>Mortierella</taxon>
    </lineage>
</organism>
<dbReference type="PANTHER" id="PTHR24269">
    <property type="entry name" value="KREMEN PROTEIN"/>
    <property type="match status" value="1"/>
</dbReference>
<dbReference type="PANTHER" id="PTHR24269:SF16">
    <property type="entry name" value="PROTEIN SLG1"/>
    <property type="match status" value="1"/>
</dbReference>
<keyword evidence="6" id="KW-0325">Glycoprotein</keyword>
<evidence type="ECO:0000256" key="3">
    <source>
        <dbReference type="ARBA" id="ARBA00022729"/>
    </source>
</evidence>
<feature type="region of interest" description="Disordered" evidence="7">
    <location>
        <begin position="383"/>
        <end position="419"/>
    </location>
</feature>
<protein>
    <recommendedName>
        <fullName evidence="9">WSC domain-containing protein</fullName>
    </recommendedName>
</protein>
<feature type="compositionally biased region" description="Low complexity" evidence="7">
    <location>
        <begin position="137"/>
        <end position="153"/>
    </location>
</feature>
<keyword evidence="3" id="KW-0732">Signal</keyword>
<keyword evidence="4 8" id="KW-1133">Transmembrane helix</keyword>
<dbReference type="NCBIfam" id="TIGR01167">
    <property type="entry name" value="LPXTG_anchor"/>
    <property type="match status" value="1"/>
</dbReference>
<evidence type="ECO:0000256" key="5">
    <source>
        <dbReference type="ARBA" id="ARBA00023136"/>
    </source>
</evidence>
<reference evidence="10" key="1">
    <citation type="journal article" date="2020" name="Fungal Divers.">
        <title>Resolving the Mortierellaceae phylogeny through synthesis of multi-gene phylogenetics and phylogenomics.</title>
        <authorList>
            <person name="Vandepol N."/>
            <person name="Liber J."/>
            <person name="Desiro A."/>
            <person name="Na H."/>
            <person name="Kennedy M."/>
            <person name="Barry K."/>
            <person name="Grigoriev I.V."/>
            <person name="Miller A.N."/>
            <person name="O'Donnell K."/>
            <person name="Stajich J.E."/>
            <person name="Bonito G."/>
        </authorList>
    </citation>
    <scope>NUCLEOTIDE SEQUENCE</scope>
    <source>
        <strain evidence="10">KOD948</strain>
    </source>
</reference>
<feature type="domain" description="WSC" evidence="9">
    <location>
        <begin position="7"/>
        <end position="102"/>
    </location>
</feature>
<evidence type="ECO:0000256" key="8">
    <source>
        <dbReference type="SAM" id="Phobius"/>
    </source>
</evidence>
<keyword evidence="11" id="KW-1185">Reference proteome</keyword>
<dbReference type="GO" id="GO:0005886">
    <property type="term" value="C:plasma membrane"/>
    <property type="evidence" value="ECO:0007669"/>
    <property type="project" value="TreeGrafter"/>
</dbReference>
<keyword evidence="2 8" id="KW-0812">Transmembrane</keyword>
<feature type="transmembrane region" description="Helical" evidence="8">
    <location>
        <begin position="181"/>
        <end position="202"/>
    </location>
</feature>
<dbReference type="EMBL" id="JAAAJA010000117">
    <property type="protein sequence ID" value="KAG0261711.1"/>
    <property type="molecule type" value="Genomic_DNA"/>
</dbReference>
<dbReference type="Proteomes" id="UP000726737">
    <property type="component" value="Unassembled WGS sequence"/>
</dbReference>
<dbReference type="OrthoDB" id="2019572at2759"/>
<comment type="caution">
    <text evidence="10">The sequence shown here is derived from an EMBL/GenBank/DDBJ whole genome shotgun (WGS) entry which is preliminary data.</text>
</comment>
<name>A0A9P6U6F7_9FUNG</name>
<comment type="subcellular location">
    <subcellularLocation>
        <location evidence="1">Membrane</location>
        <topology evidence="1">Single-pass membrane protein</topology>
    </subcellularLocation>
</comment>
<gene>
    <name evidence="10" type="ORF">BG011_000738</name>
</gene>
<feature type="region of interest" description="Disordered" evidence="7">
    <location>
        <begin position="114"/>
        <end position="178"/>
    </location>
</feature>
<dbReference type="Pfam" id="PF01822">
    <property type="entry name" value="WSC"/>
    <property type="match status" value="1"/>
</dbReference>
<evidence type="ECO:0000256" key="1">
    <source>
        <dbReference type="ARBA" id="ARBA00004167"/>
    </source>
</evidence>